<dbReference type="InterPro" id="IPR007109">
    <property type="entry name" value="Brix"/>
</dbReference>
<evidence type="ECO:0000256" key="1">
    <source>
        <dbReference type="ARBA" id="ARBA00004604"/>
    </source>
</evidence>
<dbReference type="Gene3D" id="1.25.40.10">
    <property type="entry name" value="Tetratricopeptide repeat domain"/>
    <property type="match status" value="4"/>
</dbReference>
<feature type="repeat" description="PPR" evidence="4">
    <location>
        <begin position="260"/>
        <end position="294"/>
    </location>
</feature>
<feature type="domain" description="Brix" evidence="7">
    <location>
        <begin position="685"/>
        <end position="894"/>
    </location>
</feature>
<dbReference type="GO" id="GO:0005730">
    <property type="term" value="C:nucleolus"/>
    <property type="evidence" value="ECO:0007669"/>
    <property type="project" value="UniProtKB-SubCell"/>
</dbReference>
<keyword evidence="9" id="KW-1185">Reference proteome</keyword>
<evidence type="ECO:0000256" key="3">
    <source>
        <dbReference type="ARBA" id="ARBA00023242"/>
    </source>
</evidence>
<protein>
    <recommendedName>
        <fullName evidence="5">Ribosome production factor 2 homolog</fullName>
    </recommendedName>
    <alternativeName>
        <fullName evidence="5">Ribosome biogenesis protein RPF2 homolog</fullName>
    </alternativeName>
</protein>
<dbReference type="PROSITE" id="PS51375">
    <property type="entry name" value="PPR"/>
    <property type="match status" value="5"/>
</dbReference>
<feature type="repeat" description="PPR" evidence="4">
    <location>
        <begin position="391"/>
        <end position="425"/>
    </location>
</feature>
<evidence type="ECO:0000256" key="4">
    <source>
        <dbReference type="PROSITE-ProRule" id="PRU00708"/>
    </source>
</evidence>
<feature type="region of interest" description="Disordered" evidence="6">
    <location>
        <begin position="934"/>
        <end position="969"/>
    </location>
</feature>
<dbReference type="InterPro" id="IPR011990">
    <property type="entry name" value="TPR-like_helical_dom_sf"/>
</dbReference>
<comment type="caution">
    <text evidence="8">The sequence shown here is derived from an EMBL/GenBank/DDBJ whole genome shotgun (WGS) entry which is preliminary data.</text>
</comment>
<dbReference type="Pfam" id="PF13812">
    <property type="entry name" value="PPR_3"/>
    <property type="match status" value="1"/>
</dbReference>
<organism evidence="8 9">
    <name type="scientific">Mortierella isabellina</name>
    <name type="common">Filamentous fungus</name>
    <name type="synonym">Umbelopsis isabellina</name>
    <dbReference type="NCBI Taxonomy" id="91625"/>
    <lineage>
        <taxon>Eukaryota</taxon>
        <taxon>Fungi</taxon>
        <taxon>Fungi incertae sedis</taxon>
        <taxon>Mucoromycota</taxon>
        <taxon>Mucoromycotina</taxon>
        <taxon>Umbelopsidomycetes</taxon>
        <taxon>Umbelopsidales</taxon>
        <taxon>Umbelopsidaceae</taxon>
        <taxon>Umbelopsis</taxon>
    </lineage>
</organism>
<evidence type="ECO:0000313" key="8">
    <source>
        <dbReference type="EMBL" id="KAG2186230.1"/>
    </source>
</evidence>
<evidence type="ECO:0000313" key="9">
    <source>
        <dbReference type="Proteomes" id="UP000654370"/>
    </source>
</evidence>
<dbReference type="AlphaFoldDB" id="A0A8H7UK88"/>
<dbReference type="EMBL" id="JAEPQZ010000001">
    <property type="protein sequence ID" value="KAG2186230.1"/>
    <property type="molecule type" value="Genomic_DNA"/>
</dbReference>
<comment type="similarity">
    <text evidence="2 5">Belongs to the RPF2 family.</text>
</comment>
<feature type="compositionally biased region" description="Basic and acidic residues" evidence="6">
    <location>
        <begin position="957"/>
        <end position="969"/>
    </location>
</feature>
<accession>A0A8H7UK88</accession>
<dbReference type="InterPro" id="IPR002885">
    <property type="entry name" value="PPR_rpt"/>
</dbReference>
<dbReference type="GO" id="GO:0019843">
    <property type="term" value="F:rRNA binding"/>
    <property type="evidence" value="ECO:0007669"/>
    <property type="project" value="UniProtKB-UniRule"/>
</dbReference>
<evidence type="ECO:0000256" key="2">
    <source>
        <dbReference type="ARBA" id="ARBA00010782"/>
    </source>
</evidence>
<feature type="repeat" description="PPR" evidence="4">
    <location>
        <begin position="295"/>
        <end position="329"/>
    </location>
</feature>
<dbReference type="OrthoDB" id="407658at2759"/>
<dbReference type="Pfam" id="PF13041">
    <property type="entry name" value="PPR_2"/>
    <property type="match status" value="2"/>
</dbReference>
<dbReference type="GO" id="GO:0000463">
    <property type="term" value="P:maturation of LSU-rRNA from tricistronic rRNA transcript (SSU-rRNA, 5.8S rRNA, LSU-rRNA)"/>
    <property type="evidence" value="ECO:0007669"/>
    <property type="project" value="TreeGrafter"/>
</dbReference>
<feature type="repeat" description="PPR" evidence="4">
    <location>
        <begin position="426"/>
        <end position="460"/>
    </location>
</feature>
<dbReference type="SMART" id="SM00879">
    <property type="entry name" value="Brix"/>
    <property type="match status" value="1"/>
</dbReference>
<evidence type="ECO:0000259" key="7">
    <source>
        <dbReference type="PROSITE" id="PS50833"/>
    </source>
</evidence>
<dbReference type="Proteomes" id="UP000654370">
    <property type="component" value="Unassembled WGS sequence"/>
</dbReference>
<sequence length="969" mass="110984">MDRIQREAQMQRLVTVATRYFCASSLLCLSILAHATQDGRTTLAVFEIVRPTFIALATFGKCAAFTFNYTVTNSDASKHTPNQVDEATISIDKRSLDEIYSEYQEKLANHQTIVEQDFINIMNACKRSTSKRATNYLKRIIESIQTHHSDNSSLIIRGYNMLLQKYINEKRWDDAMDELEELLSTTHFYSTVTVNTMINGSLKTSSTKNLHQLISSLEKHGYQLSDSNMNRLIKTCHMMGDPESALLYFNRAKAGLGKLDVQAYQCMIYVLKSNDRPDDALAIFKEMQDVGVKPTVATYHILLEMLCKKGRREEMEKLYKKFEHSDLQPNLSIYLAMDWDMNKALQQLKSQGIPLDVRDYNTLIVQSINDNNMEEAVSYFKAMEKAGVQANHVSYSILMDNLLKNDQTAQALEMYELMIDSDVKPDAHTFNALLARHIKNGDRNDCLDVLDKLHDKGHSPDSRTANFLMSIILNEGKDVQKDGEFLVKLLSKLKEYGCAPNTKSYNMVLEGLSRLSYNNELSEISTKPKRGLQQGIKSRSLEVSVANVPDLMRNIYKEMRQSPIKFCKPDSQTYDLIIRLLLDTSQEKAALRMYDDAKRSRIRMSDQLLVHIQKHLASVGMDVQIVQMFYDHRNKRYQIRDTEYYNMLLDTCQRLGLDDARQEPKNARSKRVLRSRESKVEENAKTAIFVRGSQTSQIINDALSDLYLLKKPDAVNFTKKNQIHPFEDDNSLEFFSQKNDASLIVVGTHSKKRPHNLVFARMFEHQVMDMMELGIDNATAMSKIKGAKCAVGMKPLMVFNGELFDTHDNYKNLKNLFTDFFHGQNIDSINLTGLEHIITVTAAPLEGKHAGKIFFRVYTIQMKKSGAKTPRVELEEMGPALDFQIRRVQLPKPEIWKAATRVPKELKPKKVKNVEKDEMGEVYGRIHLGDQNLEKIQTRKMKGLKKRGNDDEEDDSEPSKKAKVDSDDE</sequence>
<dbReference type="PANTHER" id="PTHR12728">
    <property type="entry name" value="BRIX DOMAIN CONTAINING PROTEIN"/>
    <property type="match status" value="1"/>
</dbReference>
<keyword evidence="3 5" id="KW-0539">Nucleus</keyword>
<dbReference type="SUPFAM" id="SSF81901">
    <property type="entry name" value="HCP-like"/>
    <property type="match status" value="1"/>
</dbReference>
<dbReference type="Pfam" id="PF04427">
    <property type="entry name" value="Brix"/>
    <property type="match status" value="1"/>
</dbReference>
<dbReference type="NCBIfam" id="TIGR00756">
    <property type="entry name" value="PPR"/>
    <property type="match status" value="4"/>
</dbReference>
<proteinExistence type="inferred from homology"/>
<dbReference type="GO" id="GO:0000027">
    <property type="term" value="P:ribosomal large subunit assembly"/>
    <property type="evidence" value="ECO:0007669"/>
    <property type="project" value="InterPro"/>
</dbReference>
<dbReference type="PANTHER" id="PTHR12728:SF0">
    <property type="entry name" value="RIBOSOME PRODUCTION FACTOR 2 HOMOLOG"/>
    <property type="match status" value="1"/>
</dbReference>
<comment type="subcellular location">
    <subcellularLocation>
        <location evidence="1 5">Nucleus</location>
        <location evidence="1 5">Nucleolus</location>
    </subcellularLocation>
</comment>
<dbReference type="InterPro" id="IPR039770">
    <property type="entry name" value="Rpf2"/>
</dbReference>
<dbReference type="PROSITE" id="PS50833">
    <property type="entry name" value="BRIX"/>
    <property type="match status" value="1"/>
</dbReference>
<evidence type="ECO:0000256" key="5">
    <source>
        <dbReference type="RuleBase" id="RU367086"/>
    </source>
</evidence>
<gene>
    <name evidence="8" type="ORF">INT43_002668</name>
</gene>
<reference evidence="8" key="1">
    <citation type="submission" date="2020-12" db="EMBL/GenBank/DDBJ databases">
        <title>Metabolic potential, ecology and presence of endohyphal bacteria is reflected in genomic diversity of Mucoromycotina.</title>
        <authorList>
            <person name="Muszewska A."/>
            <person name="Okrasinska A."/>
            <person name="Steczkiewicz K."/>
            <person name="Drgas O."/>
            <person name="Orlowska M."/>
            <person name="Perlinska-Lenart U."/>
            <person name="Aleksandrzak-Piekarczyk T."/>
            <person name="Szatraj K."/>
            <person name="Zielenkiewicz U."/>
            <person name="Pilsyk S."/>
            <person name="Malc E."/>
            <person name="Mieczkowski P."/>
            <person name="Kruszewska J.S."/>
            <person name="Biernat P."/>
            <person name="Pawlowska J."/>
        </authorList>
    </citation>
    <scope>NUCLEOTIDE SEQUENCE</scope>
    <source>
        <strain evidence="8">WA0000067209</strain>
    </source>
</reference>
<name>A0A8H7UK88_MORIS</name>
<feature type="repeat" description="PPR" evidence="4">
    <location>
        <begin position="356"/>
        <end position="390"/>
    </location>
</feature>
<evidence type="ECO:0000256" key="6">
    <source>
        <dbReference type="SAM" id="MobiDB-lite"/>
    </source>
</evidence>